<dbReference type="GO" id="GO:0016887">
    <property type="term" value="F:ATP hydrolysis activity"/>
    <property type="evidence" value="ECO:0007669"/>
    <property type="project" value="InterPro"/>
</dbReference>
<dbReference type="SUPFAM" id="SSF52540">
    <property type="entry name" value="P-loop containing nucleoside triphosphate hydrolases"/>
    <property type="match status" value="1"/>
</dbReference>
<evidence type="ECO:0000313" key="4">
    <source>
        <dbReference type="Proteomes" id="UP000092177"/>
    </source>
</evidence>
<evidence type="ECO:0000313" key="3">
    <source>
        <dbReference type="EMBL" id="OBR14633.1"/>
    </source>
</evidence>
<feature type="region of interest" description="Disordered" evidence="1">
    <location>
        <begin position="254"/>
        <end position="273"/>
    </location>
</feature>
<dbReference type="Gene3D" id="3.40.50.300">
    <property type="entry name" value="P-loop containing nucleotide triphosphate hydrolases"/>
    <property type="match status" value="1"/>
</dbReference>
<evidence type="ECO:0000256" key="1">
    <source>
        <dbReference type="SAM" id="MobiDB-lite"/>
    </source>
</evidence>
<dbReference type="GO" id="GO:0009116">
    <property type="term" value="P:nucleoside metabolic process"/>
    <property type="evidence" value="ECO:0007669"/>
    <property type="project" value="InterPro"/>
</dbReference>
<reference evidence="4" key="1">
    <citation type="journal article" date="2017" name="BMC Genomics">
        <title>Gapless genome assembly of Colletotrichum higginsianum reveals chromosome structure and association of transposable elements with secondary metabolite gene clusters.</title>
        <authorList>
            <person name="Dallery J.-F."/>
            <person name="Lapalu N."/>
            <person name="Zampounis A."/>
            <person name="Pigne S."/>
            <person name="Luyten I."/>
            <person name="Amselem J."/>
            <person name="Wittenberg A.H.J."/>
            <person name="Zhou S."/>
            <person name="de Queiroz M.V."/>
            <person name="Robin G.P."/>
            <person name="Auger A."/>
            <person name="Hainaut M."/>
            <person name="Henrissat B."/>
            <person name="Kim K.-T."/>
            <person name="Lee Y.-H."/>
            <person name="Lespinet O."/>
            <person name="Schwartz D.C."/>
            <person name="Thon M.R."/>
            <person name="O'Connell R.J."/>
        </authorList>
    </citation>
    <scope>NUCLEOTIDE SEQUENCE [LARGE SCALE GENOMIC DNA]</scope>
    <source>
        <strain evidence="4">IMI 349063</strain>
    </source>
</reference>
<dbReference type="InterPro" id="IPR027417">
    <property type="entry name" value="P-loop_NTPase"/>
</dbReference>
<dbReference type="InterPro" id="IPR049945">
    <property type="entry name" value="AAA_22"/>
</dbReference>
<name>A0A1B7YRI1_COLHI</name>
<dbReference type="AlphaFoldDB" id="A0A1B7YRI1"/>
<dbReference type="InterPro" id="IPR035994">
    <property type="entry name" value="Nucleoside_phosphorylase_sf"/>
</dbReference>
<dbReference type="Pfam" id="PF13401">
    <property type="entry name" value="AAA_22"/>
    <property type="match status" value="1"/>
</dbReference>
<comment type="caution">
    <text evidence="3">The sequence shown here is derived from an EMBL/GenBank/DDBJ whole genome shotgun (WGS) entry which is preliminary data.</text>
</comment>
<dbReference type="GeneID" id="28862441"/>
<feature type="domain" description="ORC1/DEAH AAA+ ATPase" evidence="2">
    <location>
        <begin position="410"/>
        <end position="510"/>
    </location>
</feature>
<feature type="region of interest" description="Disordered" evidence="1">
    <location>
        <begin position="1072"/>
        <end position="1091"/>
    </location>
</feature>
<dbReference type="VEuPathDB" id="FungiDB:CH63R_03359"/>
<accession>A0A1B7YRI1</accession>
<keyword evidence="4" id="KW-1185">Reference proteome</keyword>
<dbReference type="Pfam" id="PF13374">
    <property type="entry name" value="TPR_10"/>
    <property type="match status" value="1"/>
</dbReference>
<protein>
    <submittedName>
        <fullName evidence="3">Kinesin light chain</fullName>
    </submittedName>
</protein>
<dbReference type="RefSeq" id="XP_018163150.1">
    <property type="nucleotide sequence ID" value="XM_018298334.1"/>
</dbReference>
<dbReference type="Gene3D" id="1.25.40.10">
    <property type="entry name" value="Tetratricopeptide repeat domain"/>
    <property type="match status" value="1"/>
</dbReference>
<dbReference type="SUPFAM" id="SSF53167">
    <property type="entry name" value="Purine and uridine phosphorylases"/>
    <property type="match status" value="1"/>
</dbReference>
<dbReference type="InterPro" id="IPR011990">
    <property type="entry name" value="TPR-like_helical_dom_sf"/>
</dbReference>
<dbReference type="KEGG" id="chig:CH63R_03359"/>
<dbReference type="Gene3D" id="3.40.50.1580">
    <property type="entry name" value="Nucleoside phosphorylase domain"/>
    <property type="match status" value="1"/>
</dbReference>
<proteinExistence type="predicted"/>
<gene>
    <name evidence="3" type="ORF">CH63R_03359</name>
</gene>
<sequence>MADQPPGFRIAIICALPLEYDAVTLAFNELWSEAGVPQGTLPKGYSKCKTGHIGGQNIILLLMSSMEIISAAAATIALRLTHPQIELAVLAGICGGVPSPGSDNEILLGDVIISKKLVERDLSRPHLHVYTKEDTTQDFAGQPNKMIGSLLAIFSTKLGRRDLQNRTTTILGELQWPNRRLRIRHTPNGMTTEKIIREIYTRPAAEDTLFESDYLHRHRNSSSCGCGKATVCDIANRTSCKELECDVGRQVSRRRLESRKRQEEPGKGETITHTSGPWIHIGSMVSGDTVITTGEYRDQIAREHGIIAFEFGSTRICGVIPSILVKGVCDYADSHKNNEWQNFAAAAAASATKALLEYYTQADRSTITTTQTWFIVPFLSNPGFVGRSEVLKHIGQLFGHAQPREQAIQTCSRVVLWGASGIGKTQIALAYVYWLHYTRNSVSVFWVSAGSQEQFRQSYHSIAQKCGIPGYDDPNVEVLSLVKNWLERANRGRSRWLMVVDNADNIKLFSPEKSELTQHAAGPSEMLARYLPDCHHGSILFTTTSDQAEIQPIEGTQPLQVLGMIESEALQLIQSITGEKVTAAESELVAERVGYLPLAIAQIAILARKKDISIGKLLRLLGVIDDSEANLKRDHGVSPSTAELEEILDLRREIHGRAHHDTVKSMTELAAAYYAQGRYKDHEKITTEVLELRQKMLGQTHPDTIQSMTELAAAYYAQGRYKDHEKITREVLELRQKMLGQTHPDTIQSMTELAAVCYAQGRYKEHENITIEVLALRKEILGLAHPDTIQSMTELAAAYNVQKRYKEQEVIETELLKLRREILDHRQPDEIDETDTLRFTDITQDQEQTEIPEVFWVSGRSIIESDGTSGRSSPWSSVRLVSTKPSSLEENTNAGNDDVAKQKIENFFRHTDIPYHQNEDEDEIKSMVSGPEDIQSQDGSGSVRWEVRTAAVSYLAELLINDPNLVPLYVDAAKRLQDDRFFRNHERLLKKYYLSLRSQAPNQKQKVAIEFLRPRIHRRLISLSVHEKILSYDKDSRSKVNATLPEDDKRNLTLELFLNGVEAFSKSLPTENSGMAPYYDEEESSSDEEDRESIKTLVDLEETRSFFISGAPLAHFEAEFRSFLYPIREEVEETPELEILKPLERTNLMHWRVKLSSWLYDLWFPPKPGYERVRYTCVSSYPLVILLPGRLNLTNSNRLAAMTCFLMPGS</sequence>
<dbReference type="Proteomes" id="UP000092177">
    <property type="component" value="Chromosome 2"/>
</dbReference>
<evidence type="ECO:0000259" key="2">
    <source>
        <dbReference type="Pfam" id="PF13401"/>
    </source>
</evidence>
<dbReference type="PANTHER" id="PTHR46082">
    <property type="entry name" value="ATP/GTP-BINDING PROTEIN-RELATED"/>
    <property type="match status" value="1"/>
</dbReference>
<dbReference type="SUPFAM" id="SSF48452">
    <property type="entry name" value="TPR-like"/>
    <property type="match status" value="1"/>
</dbReference>
<dbReference type="InterPro" id="IPR053137">
    <property type="entry name" value="NLR-like"/>
</dbReference>
<dbReference type="Pfam" id="PF13424">
    <property type="entry name" value="TPR_12"/>
    <property type="match status" value="1"/>
</dbReference>
<organism evidence="3 4">
    <name type="scientific">Colletotrichum higginsianum (strain IMI 349063)</name>
    <name type="common">Crucifer anthracnose fungus</name>
    <dbReference type="NCBI Taxonomy" id="759273"/>
    <lineage>
        <taxon>Eukaryota</taxon>
        <taxon>Fungi</taxon>
        <taxon>Dikarya</taxon>
        <taxon>Ascomycota</taxon>
        <taxon>Pezizomycotina</taxon>
        <taxon>Sordariomycetes</taxon>
        <taxon>Hypocreomycetidae</taxon>
        <taxon>Glomerellales</taxon>
        <taxon>Glomerellaceae</taxon>
        <taxon>Colletotrichum</taxon>
        <taxon>Colletotrichum destructivum species complex</taxon>
    </lineage>
</organism>
<dbReference type="EMBL" id="LTAN01000002">
    <property type="protein sequence ID" value="OBR14633.1"/>
    <property type="molecule type" value="Genomic_DNA"/>
</dbReference>
<dbReference type="PANTHER" id="PTHR46082:SF6">
    <property type="entry name" value="AAA+ ATPASE DOMAIN-CONTAINING PROTEIN-RELATED"/>
    <property type="match status" value="1"/>
</dbReference>
<feature type="compositionally biased region" description="Acidic residues" evidence="1">
    <location>
        <begin position="1079"/>
        <end position="1091"/>
    </location>
</feature>